<dbReference type="STRING" id="28116.Bovatus_00087"/>
<keyword evidence="9" id="KW-0413">Isomerase</keyword>
<evidence type="ECO:0000313" key="2">
    <source>
        <dbReference type="EMBL" id="KAA3923876.1"/>
    </source>
</evidence>
<evidence type="ECO:0000313" key="13">
    <source>
        <dbReference type="Proteomes" id="UP000365824"/>
    </source>
</evidence>
<dbReference type="Proteomes" id="UP000424805">
    <property type="component" value="Unassembled WGS sequence"/>
</dbReference>
<dbReference type="EMBL" id="VWFP01000019">
    <property type="protein sequence ID" value="KAA4624129.1"/>
    <property type="molecule type" value="Genomic_DNA"/>
</dbReference>
<evidence type="ECO:0000313" key="4">
    <source>
        <dbReference type="EMBL" id="KAA4092299.1"/>
    </source>
</evidence>
<organism evidence="9 10">
    <name type="scientific">Bacteroides ovatus</name>
    <dbReference type="NCBI Taxonomy" id="28116"/>
    <lineage>
        <taxon>Bacteria</taxon>
        <taxon>Pseudomonadati</taxon>
        <taxon>Bacteroidota</taxon>
        <taxon>Bacteroidia</taxon>
        <taxon>Bacteroidales</taxon>
        <taxon>Bacteroidaceae</taxon>
        <taxon>Bacteroides</taxon>
    </lineage>
</organism>
<accession>A0A139KRN6</accession>
<evidence type="ECO:0000259" key="1">
    <source>
        <dbReference type="Pfam" id="PF01261"/>
    </source>
</evidence>
<dbReference type="Pfam" id="PF01261">
    <property type="entry name" value="AP_endonuc_2"/>
    <property type="match status" value="1"/>
</dbReference>
<dbReference type="Proteomes" id="UP001219389">
    <property type="component" value="Unassembled WGS sequence"/>
</dbReference>
<dbReference type="PANTHER" id="PTHR12110:SF53">
    <property type="entry name" value="BLR5974 PROTEIN"/>
    <property type="match status" value="1"/>
</dbReference>
<protein>
    <submittedName>
        <fullName evidence="9">Sugar phosphate isomerase/epimerase</fullName>
    </submittedName>
</protein>
<reference evidence="12 13" key="4">
    <citation type="journal article" date="2019" name="Nat. Med.">
        <title>A library of human gut bacterial isolates paired with longitudinal multiomics data enables mechanistic microbiome research.</title>
        <authorList>
            <person name="Poyet M."/>
            <person name="Groussin M."/>
            <person name="Gibbons S.M."/>
            <person name="Avila-Pacheco J."/>
            <person name="Jiang X."/>
            <person name="Kearney S.M."/>
            <person name="Perrotta A.R."/>
            <person name="Berdy B."/>
            <person name="Zhao S."/>
            <person name="Lieberman T.D."/>
            <person name="Swanson P.K."/>
            <person name="Smith M."/>
            <person name="Roesemann S."/>
            <person name="Alexander J.E."/>
            <person name="Rich S.A."/>
            <person name="Livny J."/>
            <person name="Vlamakis H."/>
            <person name="Clish C."/>
            <person name="Bullock K."/>
            <person name="Deik A."/>
            <person name="Scott J."/>
            <person name="Pierce K.A."/>
            <person name="Xavier R.J."/>
            <person name="Alm E.J."/>
        </authorList>
    </citation>
    <scope>NUCLEOTIDE SEQUENCE [LARGE SCALE GENOMIC DNA]</scope>
    <source>
        <strain evidence="4 16">BIOML-A134</strain>
        <strain evidence="6 15">BIOML-A14</strain>
        <strain evidence="5 14">BIOML-A15</strain>
        <strain evidence="2 13">BIOML-A160</strain>
        <strain evidence="3 12">BIOML-A163</strain>
    </source>
</reference>
<dbReference type="RefSeq" id="WP_004310806.1">
    <property type="nucleotide sequence ID" value="NZ_CAKJYS010000001.1"/>
</dbReference>
<dbReference type="GO" id="GO:0016853">
    <property type="term" value="F:isomerase activity"/>
    <property type="evidence" value="ECO:0007669"/>
    <property type="project" value="UniProtKB-KW"/>
</dbReference>
<dbReference type="Proteomes" id="UP000473905">
    <property type="component" value="Unassembled WGS sequence"/>
</dbReference>
<evidence type="ECO:0000313" key="9">
    <source>
        <dbReference type="EMBL" id="RGX12729.1"/>
    </source>
</evidence>
<evidence type="ECO:0000313" key="16">
    <source>
        <dbReference type="Proteomes" id="UP000473905"/>
    </source>
</evidence>
<evidence type="ECO:0000313" key="15">
    <source>
        <dbReference type="Proteomes" id="UP000435985"/>
    </source>
</evidence>
<evidence type="ECO:0000313" key="7">
    <source>
        <dbReference type="EMBL" id="MDC2742328.1"/>
    </source>
</evidence>
<reference evidence="7" key="6">
    <citation type="submission" date="2022-10" db="EMBL/GenBank/DDBJ databases">
        <title>Human gut microbiome strain richness.</title>
        <authorList>
            <person name="Chen-Liaw A."/>
        </authorList>
    </citation>
    <scope>NUCLEOTIDE SEQUENCE</scope>
    <source>
        <strain evidence="7">BSD2780120875st1_E1_BSD2780120875_150330</strain>
    </source>
</reference>
<feature type="domain" description="Xylose isomerase-like TIM barrel" evidence="1">
    <location>
        <begin position="38"/>
        <end position="271"/>
    </location>
</feature>
<gene>
    <name evidence="9" type="ORF">DWV35_02130</name>
    <name evidence="8" type="ORF">DYI28_06920</name>
    <name evidence="5" type="ORF">F3B90_17945</name>
    <name evidence="6" type="ORF">F3B98_04055</name>
    <name evidence="4" type="ORF">F3D66_21855</name>
    <name evidence="3" type="ORF">F3D71_23595</name>
    <name evidence="2" type="ORF">F3F25_23310</name>
    <name evidence="7" type="ORF">PO382_08835</name>
</gene>
<dbReference type="EMBL" id="CP041395">
    <property type="protein sequence ID" value="QDM08468.1"/>
    <property type="molecule type" value="Genomic_DNA"/>
</dbReference>
<name>A0A139KRN6_BACOV</name>
<dbReference type="Gene3D" id="3.20.20.150">
    <property type="entry name" value="Divalent-metal-dependent TIM barrel enzymes"/>
    <property type="match status" value="1"/>
</dbReference>
<reference evidence="8" key="5">
    <citation type="submission" date="2019-07" db="EMBL/GenBank/DDBJ databases">
        <authorList>
            <person name="Ross B.D."/>
            <person name="Verster A.J."/>
            <person name="Radey M.C."/>
            <person name="Schmidtke D.T."/>
            <person name="Pope C.E."/>
            <person name="Hoffman L.R."/>
            <person name="Hajjar A."/>
            <person name="Peterson S.B."/>
            <person name="Borenstein E."/>
            <person name="Mougous J.D."/>
        </authorList>
    </citation>
    <scope>NUCLEOTIDE SEQUENCE</scope>
    <source>
        <strain evidence="8">3725 D1 iv</strain>
    </source>
</reference>
<dbReference type="EMBL" id="VWLE01000490">
    <property type="protein sequence ID" value="KAA3940474.1"/>
    <property type="molecule type" value="Genomic_DNA"/>
</dbReference>
<evidence type="ECO:0000313" key="5">
    <source>
        <dbReference type="EMBL" id="KAA4624129.1"/>
    </source>
</evidence>
<dbReference type="Proteomes" id="UP000286031">
    <property type="component" value="Unassembled WGS sequence"/>
</dbReference>
<evidence type="ECO:0000313" key="3">
    <source>
        <dbReference type="EMBL" id="KAA3940474.1"/>
    </source>
</evidence>
<evidence type="ECO:0000313" key="10">
    <source>
        <dbReference type="Proteomes" id="UP000286031"/>
    </source>
</evidence>
<reference evidence="9 10" key="3">
    <citation type="submission" date="2018-08" db="EMBL/GenBank/DDBJ databases">
        <title>A genome reference for cultivated species of the human gut microbiota.</title>
        <authorList>
            <person name="Zou Y."/>
            <person name="Xue W."/>
            <person name="Luo G."/>
        </authorList>
    </citation>
    <scope>NUCLEOTIDE SEQUENCE [LARGE SCALE GENOMIC DNA]</scope>
    <source>
        <strain evidence="9 10">AF04-46</strain>
    </source>
</reference>
<proteinExistence type="predicted"/>
<dbReference type="EMBL" id="JAQNZF010000009">
    <property type="protein sequence ID" value="MDC2742328.1"/>
    <property type="molecule type" value="Genomic_DNA"/>
</dbReference>
<dbReference type="Proteomes" id="UP000435985">
    <property type="component" value="Unassembled WGS sequence"/>
</dbReference>
<dbReference type="EMBL" id="VWFO01000004">
    <property type="protein sequence ID" value="KAA4665914.1"/>
    <property type="molecule type" value="Genomic_DNA"/>
</dbReference>
<dbReference type="InterPro" id="IPR050312">
    <property type="entry name" value="IolE/XylAMocC-like"/>
</dbReference>
<dbReference type="EMBL" id="VWKB01000033">
    <property type="protein sequence ID" value="KAA4092299.1"/>
    <property type="molecule type" value="Genomic_DNA"/>
</dbReference>
<dbReference type="EMBL" id="QSBI01000002">
    <property type="protein sequence ID" value="RGX12729.1"/>
    <property type="molecule type" value="Genomic_DNA"/>
</dbReference>
<keyword evidence="16" id="KW-1185">Reference proteome</keyword>
<evidence type="ECO:0000313" key="14">
    <source>
        <dbReference type="Proteomes" id="UP000424805"/>
    </source>
</evidence>
<evidence type="ECO:0000313" key="11">
    <source>
        <dbReference type="Proteomes" id="UP000318823"/>
    </source>
</evidence>
<evidence type="ECO:0000313" key="6">
    <source>
        <dbReference type="EMBL" id="KAA4665914.1"/>
    </source>
</evidence>
<dbReference type="InterPro" id="IPR013022">
    <property type="entry name" value="Xyl_isomerase-like_TIM-brl"/>
</dbReference>
<dbReference type="EMBL" id="VWLB01000050">
    <property type="protein sequence ID" value="KAA3923876.1"/>
    <property type="molecule type" value="Genomic_DNA"/>
</dbReference>
<dbReference type="InterPro" id="IPR036237">
    <property type="entry name" value="Xyl_isomerase-like_sf"/>
</dbReference>
<evidence type="ECO:0000313" key="12">
    <source>
        <dbReference type="Proteomes" id="UP000323717"/>
    </source>
</evidence>
<reference evidence="11" key="1">
    <citation type="journal article" date="2018" name="J. Anim. Genet.">
        <title>Acquired interbacterial defense systems protect against interspecies antagonism in the human gut microbiome.</title>
        <authorList>
            <person name="Ross B.D."/>
            <person name="Verster A.J."/>
            <person name="Radey M.C."/>
            <person name="Schmidtke D.T."/>
            <person name="Pope C.E."/>
            <person name="Hoffman L.R."/>
            <person name="Hajjar A."/>
            <person name="Peterson S.B."/>
            <person name="Borenstein E."/>
            <person name="Mougous J."/>
        </authorList>
    </citation>
    <scope>NUCLEOTIDE SEQUENCE [LARGE SCALE GENOMIC DNA]</scope>
    <source>
        <strain evidence="11">3725 D1 iv</strain>
    </source>
</reference>
<dbReference type="AlphaFoldDB" id="A0A139KRN6"/>
<dbReference type="Proteomes" id="UP000323717">
    <property type="component" value="Unassembled WGS sequence"/>
</dbReference>
<reference evidence="8" key="2">
    <citation type="journal article" date="2018" name="Nature">
        <title>Human gut bacteria contain acquired interbacterial defence systems.</title>
        <authorList>
            <person name="Ross B.D."/>
            <person name="Verster A.J."/>
            <person name="Radey M.C."/>
            <person name="Schmidtke D.T."/>
            <person name="Pope C.E."/>
            <person name="Hoffman L.R."/>
            <person name="Hajjar A."/>
            <person name="Peterson S.B."/>
            <person name="Borenstein E."/>
            <person name="Mougous J."/>
        </authorList>
    </citation>
    <scope>NUCLEOTIDE SEQUENCE</scope>
    <source>
        <strain evidence="8">3725 D1 iv</strain>
    </source>
</reference>
<dbReference type="Proteomes" id="UP000318823">
    <property type="component" value="Chromosome"/>
</dbReference>
<dbReference type="Proteomes" id="UP000365824">
    <property type="component" value="Unassembled WGS sequence"/>
</dbReference>
<evidence type="ECO:0000313" key="8">
    <source>
        <dbReference type="EMBL" id="QDM08468.1"/>
    </source>
</evidence>
<dbReference type="SUPFAM" id="SSF51658">
    <property type="entry name" value="Xylose isomerase-like"/>
    <property type="match status" value="1"/>
</dbReference>
<dbReference type="PANTHER" id="PTHR12110">
    <property type="entry name" value="HYDROXYPYRUVATE ISOMERASE"/>
    <property type="match status" value="1"/>
</dbReference>
<sequence>MRVPVFILFMAMTMGLYAQKYKVGTTTALWKVPASTDFSQARSVGVEYVEVAFNQCYRGVPADEVVPRIRDMKAKIDSAGIKVWSIHLPFSRTLDISVLDEKKRKENVDFMAEMIGQCAQFQPKCLVLHPSSEPIADSIRAQRITNASRSIAYLKKYADQIGAQLCIENLPRTCLGNTPEELLEIIKDTPGVKVCFDTNHYTKGTTGHFVETVGERIGTIHASDFDFVNECHWLPTQGDIQWGKLMHALEGIGYEGVFMYEATKDHENDNTRPTPERVVETFNKIINDYKNQK</sequence>